<dbReference type="PROSITE" id="PS51257">
    <property type="entry name" value="PROKAR_LIPOPROTEIN"/>
    <property type="match status" value="1"/>
</dbReference>
<keyword evidence="2" id="KW-0732">Signal</keyword>
<dbReference type="Proteomes" id="UP000547674">
    <property type="component" value="Unassembled WGS sequence"/>
</dbReference>
<dbReference type="AlphaFoldDB" id="A0A7Y2E904"/>
<feature type="region of interest" description="Disordered" evidence="1">
    <location>
        <begin position="21"/>
        <end position="43"/>
    </location>
</feature>
<accession>A0A7Y2E904</accession>
<evidence type="ECO:0000256" key="1">
    <source>
        <dbReference type="SAM" id="MobiDB-lite"/>
    </source>
</evidence>
<name>A0A7Y2E904_UNCEI</name>
<evidence type="ECO:0008006" key="5">
    <source>
        <dbReference type="Google" id="ProtNLM"/>
    </source>
</evidence>
<sequence length="161" mass="17448">MRKTMLLAMSALVVFGSCSGNSSNSSSSATGSNSSGGAEHSEDEKANIVLAKVGDYEITAEAVSYHMEGSAGPDRVEAGMQSPDQLQMATTGLMDQFVWAKKAEQAGYKLTKSEQARVEALRSELLATRYVGDVVQYKADPTREEVEEFYKSNQTRFFLPA</sequence>
<evidence type="ECO:0000313" key="3">
    <source>
        <dbReference type="EMBL" id="NNF05484.1"/>
    </source>
</evidence>
<organism evidence="3 4">
    <name type="scientific">Eiseniibacteriota bacterium</name>
    <dbReference type="NCBI Taxonomy" id="2212470"/>
    <lineage>
        <taxon>Bacteria</taxon>
        <taxon>Candidatus Eiseniibacteriota</taxon>
    </lineage>
</organism>
<gene>
    <name evidence="3" type="ORF">HKN21_01865</name>
</gene>
<dbReference type="EMBL" id="JABDJR010000062">
    <property type="protein sequence ID" value="NNF05484.1"/>
    <property type="molecule type" value="Genomic_DNA"/>
</dbReference>
<protein>
    <recommendedName>
        <fullName evidence="5">Peptidylprolyl isomerase</fullName>
    </recommendedName>
</protein>
<feature type="chain" id="PRO_5031330430" description="Peptidylprolyl isomerase" evidence="2">
    <location>
        <begin position="20"/>
        <end position="161"/>
    </location>
</feature>
<feature type="signal peptide" evidence="2">
    <location>
        <begin position="1"/>
        <end position="19"/>
    </location>
</feature>
<feature type="non-terminal residue" evidence="3">
    <location>
        <position position="161"/>
    </location>
</feature>
<evidence type="ECO:0000313" key="4">
    <source>
        <dbReference type="Proteomes" id="UP000547674"/>
    </source>
</evidence>
<comment type="caution">
    <text evidence="3">The sequence shown here is derived from an EMBL/GenBank/DDBJ whole genome shotgun (WGS) entry which is preliminary data.</text>
</comment>
<dbReference type="InterPro" id="IPR027304">
    <property type="entry name" value="Trigger_fact/SurA_dom_sf"/>
</dbReference>
<evidence type="ECO:0000256" key="2">
    <source>
        <dbReference type="SAM" id="SignalP"/>
    </source>
</evidence>
<dbReference type="SUPFAM" id="SSF109998">
    <property type="entry name" value="Triger factor/SurA peptide-binding domain-like"/>
    <property type="match status" value="1"/>
</dbReference>
<reference evidence="3 4" key="1">
    <citation type="submission" date="2020-03" db="EMBL/GenBank/DDBJ databases">
        <title>Metabolic flexibility allows generalist bacteria to become dominant in a frequently disturbed ecosystem.</title>
        <authorList>
            <person name="Chen Y.-J."/>
            <person name="Leung P.M."/>
            <person name="Bay S.K."/>
            <person name="Hugenholtz P."/>
            <person name="Kessler A.J."/>
            <person name="Shelley G."/>
            <person name="Waite D.W."/>
            <person name="Cook P.L."/>
            <person name="Greening C."/>
        </authorList>
    </citation>
    <scope>NUCLEOTIDE SEQUENCE [LARGE SCALE GENOMIC DNA]</scope>
    <source>
        <strain evidence="3">SS_bin_28</strain>
    </source>
</reference>
<feature type="compositionally biased region" description="Low complexity" evidence="1">
    <location>
        <begin position="21"/>
        <end position="37"/>
    </location>
</feature>
<proteinExistence type="predicted"/>